<dbReference type="SUPFAM" id="SSF81296">
    <property type="entry name" value="E set domains"/>
    <property type="match status" value="2"/>
</dbReference>
<proteinExistence type="predicted"/>
<sequence>MNYFKNTTYKLAIVLFAGVLVFSACKKDTGMDNPSANKLSPEKGSGGDVLTLTGSDLAGVTSIVFETDSVRCLFNPTLNTENAVIFRVPDTASGGQQNIIFKNSKGKQWLVPFNVIAVANITNAFPLDFQAGSTITLTGINLESVSKVMLDGTTDVATIVSKEKKKLVLKMPSTTANTCKLVITNSSGTMTTTQVFTYITNAYGIFTDAFPTGMDDWSWSLTNSTSSSNIIAGTSSLQAAYNGDWGGMQLHWGTAIDLTPYKYVTFYIKGADVDKKMKFNFNWTNDQTLTIPANVWTYYKIDLGIFKNNGVSALNTFVMQINESPKTLYFDDILLVK</sequence>
<feature type="chain" id="PRO_5011986151" description="IPT/TIG domain-containing protein" evidence="1">
    <location>
        <begin position="27"/>
        <end position="337"/>
    </location>
</feature>
<feature type="domain" description="IPT/TIG" evidence="2">
    <location>
        <begin position="34"/>
        <end position="105"/>
    </location>
</feature>
<reference evidence="3 4" key="1">
    <citation type="submission" date="2016-03" db="EMBL/GenBank/DDBJ databases">
        <title>Niastella vici sp. nov., isolated from farmland soil.</title>
        <authorList>
            <person name="Chen L."/>
            <person name="Wang D."/>
            <person name="Yang S."/>
            <person name="Wang G."/>
        </authorList>
    </citation>
    <scope>NUCLEOTIDE SEQUENCE [LARGE SCALE GENOMIC DNA]</scope>
    <source>
        <strain evidence="3 4">DJ57</strain>
    </source>
</reference>
<name>A0A1V9FY51_9BACT</name>
<dbReference type="InterPro" id="IPR013783">
    <property type="entry name" value="Ig-like_fold"/>
</dbReference>
<accession>A0A1V9FY51</accession>
<dbReference type="EMBL" id="LVYD01000046">
    <property type="protein sequence ID" value="OQP63254.1"/>
    <property type="molecule type" value="Genomic_DNA"/>
</dbReference>
<feature type="signal peptide" evidence="1">
    <location>
        <begin position="1"/>
        <end position="26"/>
    </location>
</feature>
<keyword evidence="4" id="KW-1185">Reference proteome</keyword>
<dbReference type="InterPro" id="IPR014756">
    <property type="entry name" value="Ig_E-set"/>
</dbReference>
<dbReference type="InterPro" id="IPR002909">
    <property type="entry name" value="IPT_dom"/>
</dbReference>
<evidence type="ECO:0000313" key="3">
    <source>
        <dbReference type="EMBL" id="OQP63254.1"/>
    </source>
</evidence>
<dbReference type="STRING" id="1703345.A3860_25530"/>
<dbReference type="Gene3D" id="2.60.40.10">
    <property type="entry name" value="Immunoglobulins"/>
    <property type="match status" value="2"/>
</dbReference>
<dbReference type="Gene3D" id="2.60.120.430">
    <property type="entry name" value="Galactose-binding lectin"/>
    <property type="match status" value="1"/>
</dbReference>
<feature type="domain" description="IPT/TIG" evidence="2">
    <location>
        <begin position="120"/>
        <end position="198"/>
    </location>
</feature>
<dbReference type="Proteomes" id="UP000192796">
    <property type="component" value="Unassembled WGS sequence"/>
</dbReference>
<dbReference type="AlphaFoldDB" id="A0A1V9FY51"/>
<dbReference type="InterPro" id="IPR008979">
    <property type="entry name" value="Galactose-bd-like_sf"/>
</dbReference>
<protein>
    <recommendedName>
        <fullName evidence="2">IPT/TIG domain-containing protein</fullName>
    </recommendedName>
</protein>
<dbReference type="Pfam" id="PF01833">
    <property type="entry name" value="TIG"/>
    <property type="match status" value="2"/>
</dbReference>
<dbReference type="RefSeq" id="WP_158085283.1">
    <property type="nucleotide sequence ID" value="NZ_LVYD01000046.1"/>
</dbReference>
<evidence type="ECO:0000256" key="1">
    <source>
        <dbReference type="SAM" id="SignalP"/>
    </source>
</evidence>
<dbReference type="SUPFAM" id="SSF49785">
    <property type="entry name" value="Galactose-binding domain-like"/>
    <property type="match status" value="1"/>
</dbReference>
<keyword evidence="1" id="KW-0732">Signal</keyword>
<evidence type="ECO:0000259" key="2">
    <source>
        <dbReference type="Pfam" id="PF01833"/>
    </source>
</evidence>
<dbReference type="OrthoDB" id="660167at2"/>
<gene>
    <name evidence="3" type="ORF">A3860_25530</name>
</gene>
<dbReference type="PROSITE" id="PS51257">
    <property type="entry name" value="PROKAR_LIPOPROTEIN"/>
    <property type="match status" value="1"/>
</dbReference>
<comment type="caution">
    <text evidence="3">The sequence shown here is derived from an EMBL/GenBank/DDBJ whole genome shotgun (WGS) entry which is preliminary data.</text>
</comment>
<organism evidence="3 4">
    <name type="scientific">Niastella vici</name>
    <dbReference type="NCBI Taxonomy" id="1703345"/>
    <lineage>
        <taxon>Bacteria</taxon>
        <taxon>Pseudomonadati</taxon>
        <taxon>Bacteroidota</taxon>
        <taxon>Chitinophagia</taxon>
        <taxon>Chitinophagales</taxon>
        <taxon>Chitinophagaceae</taxon>
        <taxon>Niastella</taxon>
    </lineage>
</organism>
<evidence type="ECO:0000313" key="4">
    <source>
        <dbReference type="Proteomes" id="UP000192796"/>
    </source>
</evidence>